<evidence type="ECO:0000313" key="2">
    <source>
        <dbReference type="EMBL" id="KAK3280536.1"/>
    </source>
</evidence>
<dbReference type="Proteomes" id="UP001190700">
    <property type="component" value="Unassembled WGS sequence"/>
</dbReference>
<proteinExistence type="predicted"/>
<protein>
    <submittedName>
        <fullName evidence="2">Uncharacterized protein</fullName>
    </submittedName>
</protein>
<feature type="region of interest" description="Disordered" evidence="1">
    <location>
        <begin position="1"/>
        <end position="35"/>
    </location>
</feature>
<gene>
    <name evidence="2" type="ORF">CYMTET_11630</name>
</gene>
<accession>A0AAE0GNB9</accession>
<name>A0AAE0GNB9_9CHLO</name>
<comment type="caution">
    <text evidence="2">The sequence shown here is derived from an EMBL/GenBank/DDBJ whole genome shotgun (WGS) entry which is preliminary data.</text>
</comment>
<reference evidence="2 3" key="1">
    <citation type="journal article" date="2015" name="Genome Biol. Evol.">
        <title>Comparative Genomics of a Bacterivorous Green Alga Reveals Evolutionary Causalities and Consequences of Phago-Mixotrophic Mode of Nutrition.</title>
        <authorList>
            <person name="Burns J.A."/>
            <person name="Paasch A."/>
            <person name="Narechania A."/>
            <person name="Kim E."/>
        </authorList>
    </citation>
    <scope>NUCLEOTIDE SEQUENCE [LARGE SCALE GENOMIC DNA]</scope>
    <source>
        <strain evidence="2 3">PLY_AMNH</strain>
    </source>
</reference>
<keyword evidence="3" id="KW-1185">Reference proteome</keyword>
<feature type="compositionally biased region" description="Basic residues" evidence="1">
    <location>
        <begin position="21"/>
        <end position="31"/>
    </location>
</feature>
<dbReference type="EMBL" id="LGRX02004364">
    <property type="protein sequence ID" value="KAK3280536.1"/>
    <property type="molecule type" value="Genomic_DNA"/>
</dbReference>
<sequence>MWKSIDTLRKKSATKIDQVQSKRKSRGHPKNHVKDSEGAWRCVSFQAHTCTALNQVKARTASTAYTPAQLAPIASRKLVENPKYDATGLKSDLKRYLCLDPTRSFVQSVMTIARAKLNGDPSGELAKLPVLAQLLREQGHRCEVHTLGAK</sequence>
<evidence type="ECO:0000313" key="3">
    <source>
        <dbReference type="Proteomes" id="UP001190700"/>
    </source>
</evidence>
<evidence type="ECO:0000256" key="1">
    <source>
        <dbReference type="SAM" id="MobiDB-lite"/>
    </source>
</evidence>
<organism evidence="2 3">
    <name type="scientific">Cymbomonas tetramitiformis</name>
    <dbReference type="NCBI Taxonomy" id="36881"/>
    <lineage>
        <taxon>Eukaryota</taxon>
        <taxon>Viridiplantae</taxon>
        <taxon>Chlorophyta</taxon>
        <taxon>Pyramimonadophyceae</taxon>
        <taxon>Pyramimonadales</taxon>
        <taxon>Pyramimonadaceae</taxon>
        <taxon>Cymbomonas</taxon>
    </lineage>
</organism>
<dbReference type="AlphaFoldDB" id="A0AAE0GNB9"/>